<evidence type="ECO:0000256" key="4">
    <source>
        <dbReference type="ARBA" id="ARBA00022679"/>
    </source>
</evidence>
<reference evidence="10" key="2">
    <citation type="journal article" date="2020" name="Data Brief">
        <title>Transcriptome dataset of Babesia bovis life stages within vertebrate and invertebrate hosts.</title>
        <authorList>
            <person name="Ueti M.W."/>
            <person name="Johnson W.C."/>
            <person name="Kappmeyer L.S."/>
            <person name="Herndon D.R."/>
            <person name="Mousel M.R."/>
            <person name="Reif K.E."/>
            <person name="Taus N.S."/>
            <person name="Ifeonu O.O."/>
            <person name="Silva J.C."/>
            <person name="Suarez C.E."/>
            <person name="Brayton K.A."/>
        </authorList>
    </citation>
    <scope>NUCLEOTIDE SEQUENCE [LARGE SCALE GENOMIC DNA]</scope>
</reference>
<dbReference type="SUPFAM" id="SSF64484">
    <property type="entry name" value="beta and beta-prime subunits of DNA dependent RNA-polymerase"/>
    <property type="match status" value="1"/>
</dbReference>
<comment type="catalytic activity">
    <reaction evidence="7">
        <text>RNA(n) + a ribonucleoside 5'-triphosphate = RNA(n+1) + diphosphate</text>
        <dbReference type="Rhea" id="RHEA:21248"/>
        <dbReference type="Rhea" id="RHEA-COMP:14527"/>
        <dbReference type="Rhea" id="RHEA-COMP:17342"/>
        <dbReference type="ChEBI" id="CHEBI:33019"/>
        <dbReference type="ChEBI" id="CHEBI:61557"/>
        <dbReference type="ChEBI" id="CHEBI:140395"/>
        <dbReference type="EC" id="2.7.7.6"/>
    </reaction>
</comment>
<evidence type="ECO:0000256" key="2">
    <source>
        <dbReference type="ARBA" id="ARBA00012418"/>
    </source>
</evidence>
<accession>A7AXE4</accession>
<dbReference type="SMART" id="SM00663">
    <property type="entry name" value="RPOLA_N"/>
    <property type="match status" value="1"/>
</dbReference>
<evidence type="ECO:0000256" key="5">
    <source>
        <dbReference type="ARBA" id="ARBA00022695"/>
    </source>
</evidence>
<dbReference type="Proteomes" id="UP000002173">
    <property type="component" value="Unassembled WGS sequence"/>
</dbReference>
<dbReference type="InterPro" id="IPR000722">
    <property type="entry name" value="RNA_pol_asu"/>
</dbReference>
<dbReference type="PANTHER" id="PTHR19376">
    <property type="entry name" value="DNA-DIRECTED RNA POLYMERASE"/>
    <property type="match status" value="1"/>
</dbReference>
<dbReference type="EMBL" id="AAXT01000007">
    <property type="protein sequence ID" value="EDO05067.1"/>
    <property type="molecule type" value="Genomic_DNA"/>
</dbReference>
<dbReference type="Pfam" id="PF00623">
    <property type="entry name" value="RNA_pol_Rpb1_2"/>
    <property type="match status" value="1"/>
</dbReference>
<comment type="caution">
    <text evidence="9">The sequence shown here is derived from an EMBL/GenBank/DDBJ whole genome shotgun (WGS) entry which is preliminary data.</text>
</comment>
<evidence type="ECO:0000313" key="9">
    <source>
        <dbReference type="EMBL" id="EDO05067.1"/>
    </source>
</evidence>
<evidence type="ECO:0000256" key="7">
    <source>
        <dbReference type="ARBA" id="ARBA00048552"/>
    </source>
</evidence>
<protein>
    <recommendedName>
        <fullName evidence="2">DNA-directed RNA polymerase</fullName>
        <ecNumber evidence="2">2.7.7.6</ecNumber>
    </recommendedName>
</protein>
<dbReference type="GO" id="GO:0006351">
    <property type="term" value="P:DNA-templated transcription"/>
    <property type="evidence" value="ECO:0007669"/>
    <property type="project" value="InterPro"/>
</dbReference>
<keyword evidence="5" id="KW-0548">Nucleotidyltransferase</keyword>
<reference evidence="10" key="3">
    <citation type="journal article" date="2021" name="Int. J. Parasitol.">
        <title>Comparative analysis of gene expression between Babesia bovis blood stages and kinetes allowed by improved genome annotation.</title>
        <authorList>
            <person name="Ueti M.W."/>
            <person name="Johnson W.C."/>
            <person name="Kappmeyer L.S."/>
            <person name="Herndon D.R."/>
            <person name="Mousel M.R."/>
            <person name="Reif K.E."/>
            <person name="Taus N.S."/>
            <person name="Ifeonu O.O."/>
            <person name="Silva J.C."/>
            <person name="Suarez C.E."/>
            <person name="Brayton K.A."/>
        </authorList>
    </citation>
    <scope>NUCLEOTIDE SEQUENCE [LARGE SCALE GENOMIC DNA]</scope>
</reference>
<dbReference type="STRING" id="5865.A7AXE4"/>
<dbReference type="GO" id="GO:0000428">
    <property type="term" value="C:DNA-directed RNA polymerase complex"/>
    <property type="evidence" value="ECO:0007669"/>
    <property type="project" value="UniProtKB-KW"/>
</dbReference>
<dbReference type="PANTHER" id="PTHR19376:SF54">
    <property type="entry name" value="DNA-DIRECTED RNA POLYMERASE SUBUNIT BETA"/>
    <property type="match status" value="1"/>
</dbReference>
<dbReference type="Gene3D" id="2.40.40.20">
    <property type="match status" value="1"/>
</dbReference>
<dbReference type="InterPro" id="IPR045867">
    <property type="entry name" value="DNA-dir_RpoC_beta_prime"/>
</dbReference>
<evidence type="ECO:0000313" key="10">
    <source>
        <dbReference type="Proteomes" id="UP000002173"/>
    </source>
</evidence>
<evidence type="ECO:0000259" key="8">
    <source>
        <dbReference type="SMART" id="SM00663"/>
    </source>
</evidence>
<dbReference type="AlphaFoldDB" id="A7AXE4"/>
<proteinExistence type="predicted"/>
<keyword evidence="6" id="KW-0804">Transcription</keyword>
<name>A7AXE4_BABBO</name>
<reference evidence="9 10" key="1">
    <citation type="journal article" date="2007" name="PLoS Pathog.">
        <title>Genome sequence of Babesia bovis and comparative analysis of apicomplexan hemoprotozoa.</title>
        <authorList>
            <person name="Brayton K.A."/>
            <person name="Lau A.O.T."/>
            <person name="Herndon D.R."/>
            <person name="Hannick L."/>
            <person name="Kappmeyer L.S."/>
            <person name="Berens S.J."/>
            <person name="Bidwell S.L."/>
            <person name="Brown W.C."/>
            <person name="Crabtree J."/>
            <person name="Fadrosh D."/>
            <person name="Feldblum T."/>
            <person name="Forberger H.A."/>
            <person name="Haas B.J."/>
            <person name="Howell J.M."/>
            <person name="Khouri H."/>
            <person name="Koo H."/>
            <person name="Mann D.J."/>
            <person name="Norimine J."/>
            <person name="Paulsen I.T."/>
            <person name="Radune D."/>
            <person name="Ren Q."/>
            <person name="Smith R.K. Jr."/>
            <person name="Suarez C.E."/>
            <person name="White O."/>
            <person name="Wortman J.R."/>
            <person name="Knowles D.P. Jr."/>
            <person name="McElwain T.F."/>
            <person name="Nene V.M."/>
        </authorList>
    </citation>
    <scope>NUCLEOTIDE SEQUENCE [LARGE SCALE GENOMIC DNA]</scope>
    <source>
        <strain evidence="9">T2Bo</strain>
    </source>
</reference>
<evidence type="ECO:0000256" key="6">
    <source>
        <dbReference type="ARBA" id="ARBA00023163"/>
    </source>
</evidence>
<dbReference type="OMA" id="WGERTLP"/>
<dbReference type="GO" id="GO:0003899">
    <property type="term" value="F:DNA-directed RNA polymerase activity"/>
    <property type="evidence" value="ECO:0007669"/>
    <property type="project" value="UniProtKB-EC"/>
</dbReference>
<sequence length="567" mass="66888">MKQYKNIEVSFLNYNDILNKIVRVDNEEFIISLVYNSSPYLHKRIRYRDGGILCEKIFGYRYICHSKTCNKVLKFNENRIKNSSCYYCGKAMKFNNEREGRYGAIFLYFPICNPINIKNLSDLFKLFKKFNEFDKYNVYYGECYRAPTAPCEEQLSASDFERFFNRFYNFINFLYEFCKILKLFKTKLFRKKSYKSKIFSDNIHIIKHIQNNHFTEYFVILMPVIPINLRENLGKINNKKIDSKFNYIYRFLLNANNTVLNRPKHKYNLKSIAMLFFTAKTLITYTLFLDAYPDSNNIYNRLHGKYGLFRQKLLGFRVDCSGRSVIVPGPDLHISYVGLPSNMLHKFSLTYKDYEDENKKKLRKKIKKFRRSILKLYDPNLKTISRKKARKLSNRCLLSCDLFDNTIDNTVIVNRAPTLHKMNTQSFHPLMAEGRAVKFTPICCAGYNADFDGDQMGVFSIIFKNSLIEAQLLTRPMINLYSPTNKKNIFNLTQGALLGKYTLTAYNYTNCLSTSVIACNNAVLVELSFNNFYVNSPYTLRHYKRFYKTTIGRQLTSFKVDFKRKQS</sequence>
<dbReference type="InParanoid" id="A7AXE4"/>
<dbReference type="InterPro" id="IPR006592">
    <property type="entry name" value="RNA_pol_N"/>
</dbReference>
<evidence type="ECO:0000256" key="3">
    <source>
        <dbReference type="ARBA" id="ARBA00022478"/>
    </source>
</evidence>
<dbReference type="GO" id="GO:0003677">
    <property type="term" value="F:DNA binding"/>
    <property type="evidence" value="ECO:0007669"/>
    <property type="project" value="InterPro"/>
</dbReference>
<keyword evidence="10" id="KW-1185">Reference proteome</keyword>
<keyword evidence="3" id="KW-0240">DNA-directed RNA polymerase</keyword>
<organism evidence="9 10">
    <name type="scientific">Babesia bovis</name>
    <dbReference type="NCBI Taxonomy" id="5865"/>
    <lineage>
        <taxon>Eukaryota</taxon>
        <taxon>Sar</taxon>
        <taxon>Alveolata</taxon>
        <taxon>Apicomplexa</taxon>
        <taxon>Aconoidasida</taxon>
        <taxon>Piroplasmida</taxon>
        <taxon>Babesiidae</taxon>
        <taxon>Babesia</taxon>
    </lineage>
</organism>
<feature type="domain" description="RNA polymerase N-terminal" evidence="8">
    <location>
        <begin position="216"/>
        <end position="504"/>
    </location>
</feature>
<dbReference type="EC" id="2.7.7.6" evidence="2"/>
<dbReference type="VEuPathDB" id="PiroplasmaDB:BBOV_V000120"/>
<keyword evidence="4" id="KW-0808">Transferase</keyword>
<dbReference type="FunCoup" id="A7AXE4">
    <property type="interactions" value="1"/>
</dbReference>
<evidence type="ECO:0000256" key="1">
    <source>
        <dbReference type="ARBA" id="ARBA00004026"/>
    </source>
</evidence>
<comment type="function">
    <text evidence="1">DNA-dependent RNA polymerase catalyzes the transcription of DNA into RNA using the four ribonucleoside triphosphates as substrates.</text>
</comment>
<gene>
    <name evidence="9" type="ORF">BBOV_V000120</name>
</gene>